<gene>
    <name evidence="1" type="ORF">KIPB_009298</name>
</gene>
<dbReference type="InterPro" id="IPR027417">
    <property type="entry name" value="P-loop_NTPase"/>
</dbReference>
<dbReference type="Proteomes" id="UP000265618">
    <property type="component" value="Unassembled WGS sequence"/>
</dbReference>
<keyword evidence="2" id="KW-1185">Reference proteome</keyword>
<sequence length="150" mass="16427">MGASTSSEGDGSKKKRKVKVCFFGASRSGKSTVVGVLEGEDHDDTYISTDGLLRSKTNLGPNLRVSLWDCGSEGSMVAEQDRRDIEDAVERADVAFLCYDPSHSHCERQVTGRMDKVPSHVWPRVVILGVLRPGMVDVPQAITQYAEDNK</sequence>
<organism evidence="1 2">
    <name type="scientific">Kipferlia bialata</name>
    <dbReference type="NCBI Taxonomy" id="797122"/>
    <lineage>
        <taxon>Eukaryota</taxon>
        <taxon>Metamonada</taxon>
        <taxon>Carpediemonas-like organisms</taxon>
        <taxon>Kipferlia</taxon>
    </lineage>
</organism>
<comment type="caution">
    <text evidence="1">The sequence shown here is derived from an EMBL/GenBank/DDBJ whole genome shotgun (WGS) entry which is preliminary data.</text>
</comment>
<reference evidence="1 2" key="1">
    <citation type="journal article" date="2018" name="PLoS ONE">
        <title>The draft genome of Kipferlia bialata reveals reductive genome evolution in fornicate parasites.</title>
        <authorList>
            <person name="Tanifuji G."/>
            <person name="Takabayashi S."/>
            <person name="Kume K."/>
            <person name="Takagi M."/>
            <person name="Nakayama T."/>
            <person name="Kamikawa R."/>
            <person name="Inagaki Y."/>
            <person name="Hashimoto T."/>
        </authorList>
    </citation>
    <scope>NUCLEOTIDE SEQUENCE [LARGE SCALE GENOMIC DNA]</scope>
    <source>
        <strain evidence="1">NY0173</strain>
    </source>
</reference>
<proteinExistence type="predicted"/>
<dbReference type="EMBL" id="BDIP01003113">
    <property type="protein sequence ID" value="GCA63326.1"/>
    <property type="molecule type" value="Genomic_DNA"/>
</dbReference>
<evidence type="ECO:0000313" key="2">
    <source>
        <dbReference type="Proteomes" id="UP000265618"/>
    </source>
</evidence>
<feature type="non-terminal residue" evidence="1">
    <location>
        <position position="150"/>
    </location>
</feature>
<accession>A0A391NTH6</accession>
<dbReference type="AlphaFoldDB" id="A0A391NTH6"/>
<dbReference type="SUPFAM" id="SSF52540">
    <property type="entry name" value="P-loop containing nucleoside triphosphate hydrolases"/>
    <property type="match status" value="1"/>
</dbReference>
<protein>
    <submittedName>
        <fullName evidence="1">Uncharacterized protein</fullName>
    </submittedName>
</protein>
<dbReference type="CDD" id="cd00882">
    <property type="entry name" value="Ras_like_GTPase"/>
    <property type="match status" value="1"/>
</dbReference>
<dbReference type="Gene3D" id="3.40.50.300">
    <property type="entry name" value="P-loop containing nucleotide triphosphate hydrolases"/>
    <property type="match status" value="1"/>
</dbReference>
<name>A0A391NTH6_9EUKA</name>
<evidence type="ECO:0000313" key="1">
    <source>
        <dbReference type="EMBL" id="GCA63326.1"/>
    </source>
</evidence>